<organism evidence="2 3">
    <name type="scientific">Trichoderma gamsii</name>
    <dbReference type="NCBI Taxonomy" id="398673"/>
    <lineage>
        <taxon>Eukaryota</taxon>
        <taxon>Fungi</taxon>
        <taxon>Dikarya</taxon>
        <taxon>Ascomycota</taxon>
        <taxon>Pezizomycotina</taxon>
        <taxon>Sordariomycetes</taxon>
        <taxon>Hypocreomycetidae</taxon>
        <taxon>Hypocreales</taxon>
        <taxon>Hypocreaceae</taxon>
        <taxon>Trichoderma</taxon>
    </lineage>
</organism>
<feature type="signal peptide" evidence="1">
    <location>
        <begin position="1"/>
        <end position="16"/>
    </location>
</feature>
<evidence type="ECO:0008006" key="4">
    <source>
        <dbReference type="Google" id="ProtNLM"/>
    </source>
</evidence>
<gene>
    <name evidence="2" type="ORF">TGAM01_v201408</name>
</gene>
<dbReference type="AlphaFoldDB" id="A0A2P5A0I1"/>
<dbReference type="EMBL" id="JPDN02000003">
    <property type="protein sequence ID" value="PON30042.1"/>
    <property type="molecule type" value="Genomic_DNA"/>
</dbReference>
<dbReference type="InterPro" id="IPR015141">
    <property type="entry name" value="PLipase_A2_prok/fun"/>
</dbReference>
<dbReference type="PANTHER" id="PTHR40787:SF3">
    <property type="entry name" value="PROTEIN TRANSPORT PROTEIN SEC39"/>
    <property type="match status" value="1"/>
</dbReference>
<evidence type="ECO:0000256" key="1">
    <source>
        <dbReference type="SAM" id="SignalP"/>
    </source>
</evidence>
<accession>A0A2P5A0I1</accession>
<proteinExistence type="predicted"/>
<dbReference type="GeneID" id="29984851"/>
<evidence type="ECO:0000313" key="2">
    <source>
        <dbReference type="EMBL" id="PON30042.1"/>
    </source>
</evidence>
<dbReference type="GO" id="GO:0004623">
    <property type="term" value="F:phospholipase A2 activity"/>
    <property type="evidence" value="ECO:0007669"/>
    <property type="project" value="InterPro"/>
</dbReference>
<dbReference type="Proteomes" id="UP000054821">
    <property type="component" value="Unassembled WGS sequence"/>
</dbReference>
<dbReference type="PANTHER" id="PTHR40787">
    <property type="entry name" value="SECRETED PROTEIN"/>
    <property type="match status" value="1"/>
</dbReference>
<dbReference type="SUPFAM" id="SSF48619">
    <property type="entry name" value="Phospholipase A2, PLA2"/>
    <property type="match status" value="1"/>
</dbReference>
<sequence length="186" mass="20492">MKLASVVFSLLPAALALPASEGTLGRRQTSLSAITDQLLFSITLPDFITRRNAKNPSTLDWSSDGCTDSPDNPFGFPFVPACNRHDFGYQNYRLQNRFTDSGKLNIDNNFKSDLYYQCQSSSVTSVCKALADVYYAAVRAFGGGDASPGKREESQDDLIREYEAKLEIYNQAVKDAQAKGLLPILD</sequence>
<name>A0A2P5A0I1_9HYPO</name>
<keyword evidence="1" id="KW-0732">Signal</keyword>
<dbReference type="Gene3D" id="1.20.90.10">
    <property type="entry name" value="Phospholipase A2 domain"/>
    <property type="match status" value="1"/>
</dbReference>
<keyword evidence="3" id="KW-1185">Reference proteome</keyword>
<comment type="caution">
    <text evidence="2">The sequence shown here is derived from an EMBL/GenBank/DDBJ whole genome shotgun (WGS) entry which is preliminary data.</text>
</comment>
<protein>
    <recommendedName>
        <fullName evidence="4">Secretory phospholipase A2</fullName>
    </recommendedName>
</protein>
<feature type="chain" id="PRO_5015141550" description="Secretory phospholipase A2" evidence="1">
    <location>
        <begin position="17"/>
        <end position="186"/>
    </location>
</feature>
<dbReference type="GO" id="GO:0006644">
    <property type="term" value="P:phospholipid metabolic process"/>
    <property type="evidence" value="ECO:0007669"/>
    <property type="project" value="InterPro"/>
</dbReference>
<dbReference type="GO" id="GO:0050482">
    <property type="term" value="P:arachidonate secretion"/>
    <property type="evidence" value="ECO:0007669"/>
    <property type="project" value="InterPro"/>
</dbReference>
<reference evidence="2 3" key="1">
    <citation type="journal article" date="2016" name="Genome Announc.">
        <title>Draft Whole-Genome Sequence of Trichoderma gamsii T6085, a Promising Biocontrol Agent of Fusarium Head Blight on Wheat.</title>
        <authorList>
            <person name="Baroncelli R."/>
            <person name="Zapparata A."/>
            <person name="Piaggeschi G."/>
            <person name="Sarrocco S."/>
            <person name="Vannacci G."/>
        </authorList>
    </citation>
    <scope>NUCLEOTIDE SEQUENCE [LARGE SCALE GENOMIC DNA]</scope>
    <source>
        <strain evidence="2 3">T6085</strain>
    </source>
</reference>
<dbReference type="RefSeq" id="XP_018662036.1">
    <property type="nucleotide sequence ID" value="XM_018804768.1"/>
</dbReference>
<dbReference type="Pfam" id="PF09056">
    <property type="entry name" value="Phospholip_A2_3"/>
    <property type="match status" value="1"/>
</dbReference>
<dbReference type="InterPro" id="IPR036444">
    <property type="entry name" value="PLipase_A2_dom_sf"/>
</dbReference>
<evidence type="ECO:0000313" key="3">
    <source>
        <dbReference type="Proteomes" id="UP000054821"/>
    </source>
</evidence>